<dbReference type="PANTHER" id="PTHR43649">
    <property type="entry name" value="ARABINOSE-BINDING PROTEIN-RELATED"/>
    <property type="match status" value="1"/>
</dbReference>
<proteinExistence type="predicted"/>
<keyword evidence="1" id="KW-0732">Signal</keyword>
<gene>
    <name evidence="3" type="ORF">RAK27_07270</name>
</gene>
<dbReference type="RefSeq" id="WP_322808785.1">
    <property type="nucleotide sequence ID" value="NZ_JAVBVO010000003.1"/>
</dbReference>
<dbReference type="InterPro" id="IPR022627">
    <property type="entry name" value="DUF3502"/>
</dbReference>
<reference evidence="3" key="1">
    <citation type="submission" date="2023-08" db="EMBL/GenBank/DDBJ databases">
        <title>Genomic characterization of piscicolin 126 produced by Carnobacterium maltaromaticum CM22 strain isolated from salmon (Salmo salar).</title>
        <authorList>
            <person name="Gonzalez-Gragera E."/>
            <person name="Garcia-Lopez J.D."/>
            <person name="Teso-Perez C."/>
            <person name="Gimenez-Hernandez I."/>
            <person name="Peralta-Sanchez J.M."/>
            <person name="Valdivia E."/>
            <person name="Montalban-Lopez M."/>
            <person name="Martin-Platero A.M."/>
            <person name="Banos A."/>
            <person name="Martinez-Bueno M."/>
        </authorList>
    </citation>
    <scope>NUCLEOTIDE SEQUENCE</scope>
    <source>
        <strain evidence="3">CM22</strain>
    </source>
</reference>
<evidence type="ECO:0000313" key="4">
    <source>
        <dbReference type="Proteomes" id="UP001290462"/>
    </source>
</evidence>
<name>A0AAW9K511_CARML</name>
<evidence type="ECO:0000259" key="2">
    <source>
        <dbReference type="Pfam" id="PF12010"/>
    </source>
</evidence>
<feature type="signal peptide" evidence="1">
    <location>
        <begin position="1"/>
        <end position="23"/>
    </location>
</feature>
<dbReference type="InterPro" id="IPR006059">
    <property type="entry name" value="SBP"/>
</dbReference>
<protein>
    <submittedName>
        <fullName evidence="3">ABC transporter substrate-binding protein</fullName>
    </submittedName>
</protein>
<dbReference type="PANTHER" id="PTHR43649:SF17">
    <property type="entry name" value="ABC TRANSPORTER SOLUTE BINDING PROTEIN-SUGAR TRANSPORT"/>
    <property type="match status" value="1"/>
</dbReference>
<dbReference type="Proteomes" id="UP001290462">
    <property type="component" value="Unassembled WGS sequence"/>
</dbReference>
<dbReference type="Pfam" id="PF12010">
    <property type="entry name" value="DUF3502"/>
    <property type="match status" value="1"/>
</dbReference>
<evidence type="ECO:0000256" key="1">
    <source>
        <dbReference type="SAM" id="SignalP"/>
    </source>
</evidence>
<dbReference type="AlphaFoldDB" id="A0AAW9K511"/>
<dbReference type="Gene3D" id="3.40.190.10">
    <property type="entry name" value="Periplasmic binding protein-like II"/>
    <property type="match status" value="1"/>
</dbReference>
<dbReference type="PROSITE" id="PS51257">
    <property type="entry name" value="PROKAR_LIPOPROTEIN"/>
    <property type="match status" value="1"/>
</dbReference>
<evidence type="ECO:0000313" key="3">
    <source>
        <dbReference type="EMBL" id="MDZ5758462.1"/>
    </source>
</evidence>
<feature type="chain" id="PRO_5043802007" evidence="1">
    <location>
        <begin position="24"/>
        <end position="490"/>
    </location>
</feature>
<sequence>MKKSWKKLAVGSALGLILAGSLAGCSGLKGDATKKKEGASDSGAPTLLMYQIGDKPDNYDELMKVANKKIEAETGVQLNLQYIGWGDYEKKMSVITSSGENYDIALANNYVTNAQKGAYADLTELAPKLAKDAYDMLDPAYIKGNLIDGKLYAFPVNANVFAEQVLTFNKQFLDKYNLDISNVKSYQDIGELLKVVKEKEPTVTPLAAGQGFKVESDMDYPITNGMPFAIDLLGDDSKIINQYDNDRMKANLKTMHEYYQAGYIAQDAATSNTDHPLEGKTWFIRQETQGPYDYGDTILTTAAGQPLVSKPVTLPIKTTGAAQMANFVVSSNSKNKEKAVEVLGLINSNPELLNGLVYGIEGEAWEKVGDNQVKLLDGYQPKTHMSAWNTGNNKIIYVQDSITEDQIAERDKKIGEAEQSPILGFNFNTESVKSEITNIANVMNQYIDGLNTGTLDPDKAIPEMNAKLEKAGLDKVQTEMQKQYDAFRKE</sequence>
<dbReference type="SUPFAM" id="SSF53850">
    <property type="entry name" value="Periplasmic binding protein-like II"/>
    <property type="match status" value="1"/>
</dbReference>
<dbReference type="Pfam" id="PF13416">
    <property type="entry name" value="SBP_bac_8"/>
    <property type="match status" value="1"/>
</dbReference>
<comment type="caution">
    <text evidence="3">The sequence shown here is derived from an EMBL/GenBank/DDBJ whole genome shotgun (WGS) entry which is preliminary data.</text>
</comment>
<dbReference type="InterPro" id="IPR050490">
    <property type="entry name" value="Bact_solute-bd_prot1"/>
</dbReference>
<accession>A0AAW9K511</accession>
<organism evidence="3 4">
    <name type="scientific">Carnobacterium maltaromaticum</name>
    <name type="common">Carnobacterium piscicola</name>
    <dbReference type="NCBI Taxonomy" id="2751"/>
    <lineage>
        <taxon>Bacteria</taxon>
        <taxon>Bacillati</taxon>
        <taxon>Bacillota</taxon>
        <taxon>Bacilli</taxon>
        <taxon>Lactobacillales</taxon>
        <taxon>Carnobacteriaceae</taxon>
        <taxon>Carnobacterium</taxon>
    </lineage>
</organism>
<feature type="domain" description="DUF3502" evidence="2">
    <location>
        <begin position="421"/>
        <end position="489"/>
    </location>
</feature>
<dbReference type="EMBL" id="JAVBVO010000003">
    <property type="protein sequence ID" value="MDZ5758462.1"/>
    <property type="molecule type" value="Genomic_DNA"/>
</dbReference>